<dbReference type="PANTHER" id="PTHR24023:SF1047">
    <property type="entry name" value="SCAVENGER RECEPTOR CLASS A MEMBER 3"/>
    <property type="match status" value="1"/>
</dbReference>
<feature type="compositionally biased region" description="Pro residues" evidence="1">
    <location>
        <begin position="244"/>
        <end position="256"/>
    </location>
</feature>
<evidence type="ECO:0000313" key="4">
    <source>
        <dbReference type="RefSeq" id="XP_019626583.1"/>
    </source>
</evidence>
<dbReference type="PANTHER" id="PTHR24023">
    <property type="entry name" value="COLLAGEN ALPHA"/>
    <property type="match status" value="1"/>
</dbReference>
<feature type="compositionally biased region" description="Polar residues" evidence="1">
    <location>
        <begin position="465"/>
        <end position="477"/>
    </location>
</feature>
<dbReference type="Proteomes" id="UP000515135">
    <property type="component" value="Unplaced"/>
</dbReference>
<dbReference type="AlphaFoldDB" id="A0A6P4YQB8"/>
<feature type="compositionally biased region" description="Low complexity" evidence="1">
    <location>
        <begin position="356"/>
        <end position="366"/>
    </location>
</feature>
<accession>A0A6P4YQB8</accession>
<dbReference type="GO" id="GO:0030020">
    <property type="term" value="F:extracellular matrix structural constituent conferring tensile strength"/>
    <property type="evidence" value="ECO:0007669"/>
    <property type="project" value="TreeGrafter"/>
</dbReference>
<evidence type="ECO:0000313" key="3">
    <source>
        <dbReference type="Proteomes" id="UP000515135"/>
    </source>
</evidence>
<keyword evidence="2" id="KW-1133">Transmembrane helix</keyword>
<feature type="compositionally biased region" description="Pro residues" evidence="1">
    <location>
        <begin position="367"/>
        <end position="384"/>
    </location>
</feature>
<feature type="region of interest" description="Disordered" evidence="1">
    <location>
        <begin position="1"/>
        <end position="64"/>
    </location>
</feature>
<dbReference type="GeneID" id="109471685"/>
<keyword evidence="3" id="KW-1185">Reference proteome</keyword>
<sequence length="477" mass="47280">MRKQARPVRNPLSGPGNGQTSGQHPPRSPAVPPRSPAVPPRSPAVLPRNGASGMRLESQGTSSDTYMYTYKEAETVYHTIKDEDLPPSLVSTRRQAGVESEGPPSQSPAGHQPGFNGHARHGDGASGNLQDQDGDEETEAKKGKTGVRFGVCGFIRSHHISLAAGIAVLLSLVAVGLAPLALLNKEEMSQISITIGALKRDLDNRTALLEKRLNEIITAMDDRGPVGPSEKKPIGSACLGCVGPPGPPGTAGPSGPPGERGPVGQPGPGSVGLPGPSGERGSVGPPGPPGERGPIGPEGPGSVGPPGPSGERGPVGPPGPPGERGPIGKEGPGSVGPPGPSGERGPVGPPGPPGERGPIGPEGPRSVGPPGPPGERGPVGPPGPDGERGPVGPPGPPGERGPTGPLGPGFVGPPGPPGERGPMGLPAPGFVGHPRSKSPPPAGSIGPPSLPRSAVHSAGKAETLQEGTVNAGTCKNL</sequence>
<dbReference type="OrthoDB" id="10504538at2759"/>
<proteinExistence type="predicted"/>
<keyword evidence="2" id="KW-0812">Transmembrane</keyword>
<name>A0A6P4YQB8_BRABE</name>
<dbReference type="GO" id="GO:0031012">
    <property type="term" value="C:extracellular matrix"/>
    <property type="evidence" value="ECO:0007669"/>
    <property type="project" value="TreeGrafter"/>
</dbReference>
<feature type="compositionally biased region" description="Low complexity" evidence="1">
    <location>
        <begin position="273"/>
        <end position="283"/>
    </location>
</feature>
<feature type="transmembrane region" description="Helical" evidence="2">
    <location>
        <begin position="162"/>
        <end position="183"/>
    </location>
</feature>
<protein>
    <submittedName>
        <fullName evidence="4">Collagen alpha-1(XIII) chain-like</fullName>
    </submittedName>
</protein>
<feature type="compositionally biased region" description="Pro residues" evidence="1">
    <location>
        <begin position="26"/>
        <end position="42"/>
    </location>
</feature>
<dbReference type="GO" id="GO:0005615">
    <property type="term" value="C:extracellular space"/>
    <property type="evidence" value="ECO:0007669"/>
    <property type="project" value="TreeGrafter"/>
</dbReference>
<gene>
    <name evidence="4" type="primary">LOC109471685</name>
</gene>
<dbReference type="RefSeq" id="XP_019626583.1">
    <property type="nucleotide sequence ID" value="XM_019771024.1"/>
</dbReference>
<keyword evidence="2" id="KW-0472">Membrane</keyword>
<dbReference type="GO" id="GO:0030198">
    <property type="term" value="P:extracellular matrix organization"/>
    <property type="evidence" value="ECO:0007669"/>
    <property type="project" value="TreeGrafter"/>
</dbReference>
<dbReference type="KEGG" id="bbel:109471685"/>
<feature type="region of interest" description="Disordered" evidence="1">
    <location>
        <begin position="237"/>
        <end position="477"/>
    </location>
</feature>
<dbReference type="InterPro" id="IPR050149">
    <property type="entry name" value="Collagen_superfamily"/>
</dbReference>
<feature type="region of interest" description="Disordered" evidence="1">
    <location>
        <begin position="79"/>
        <end position="143"/>
    </location>
</feature>
<organism evidence="3 4">
    <name type="scientific">Branchiostoma belcheri</name>
    <name type="common">Amphioxus</name>
    <dbReference type="NCBI Taxonomy" id="7741"/>
    <lineage>
        <taxon>Eukaryota</taxon>
        <taxon>Metazoa</taxon>
        <taxon>Chordata</taxon>
        <taxon>Cephalochordata</taxon>
        <taxon>Leptocardii</taxon>
        <taxon>Amphioxiformes</taxon>
        <taxon>Branchiostomatidae</taxon>
        <taxon>Branchiostoma</taxon>
    </lineage>
</organism>
<evidence type="ECO:0000256" key="2">
    <source>
        <dbReference type="SAM" id="Phobius"/>
    </source>
</evidence>
<reference evidence="4" key="1">
    <citation type="submission" date="2025-08" db="UniProtKB">
        <authorList>
            <consortium name="RefSeq"/>
        </authorList>
    </citation>
    <scope>IDENTIFICATION</scope>
    <source>
        <tissue evidence="4">Gonad</tissue>
    </source>
</reference>
<evidence type="ECO:0000256" key="1">
    <source>
        <dbReference type="SAM" id="MobiDB-lite"/>
    </source>
</evidence>